<proteinExistence type="predicted"/>
<name>A0A401TIK3_CHIPU</name>
<reference evidence="1 2" key="1">
    <citation type="journal article" date="2018" name="Nat. Ecol. Evol.">
        <title>Shark genomes provide insights into elasmobranch evolution and the origin of vertebrates.</title>
        <authorList>
            <person name="Hara Y"/>
            <person name="Yamaguchi K"/>
            <person name="Onimaru K"/>
            <person name="Kadota M"/>
            <person name="Koyanagi M"/>
            <person name="Keeley SD"/>
            <person name="Tatsumi K"/>
            <person name="Tanaka K"/>
            <person name="Motone F"/>
            <person name="Kageyama Y"/>
            <person name="Nozu R"/>
            <person name="Adachi N"/>
            <person name="Nishimura O"/>
            <person name="Nakagawa R"/>
            <person name="Tanegashima C"/>
            <person name="Kiyatake I"/>
            <person name="Matsumoto R"/>
            <person name="Murakumo K"/>
            <person name="Nishida K"/>
            <person name="Terakita A"/>
            <person name="Kuratani S"/>
            <person name="Sato K"/>
            <person name="Hyodo S Kuraku.S."/>
        </authorList>
    </citation>
    <scope>NUCLEOTIDE SEQUENCE [LARGE SCALE GENOMIC DNA]</scope>
</reference>
<accession>A0A401TIK3</accession>
<evidence type="ECO:0000313" key="1">
    <source>
        <dbReference type="EMBL" id="GCC42479.1"/>
    </source>
</evidence>
<dbReference type="EMBL" id="BEZZ01086344">
    <property type="protein sequence ID" value="GCC42479.1"/>
    <property type="molecule type" value="Genomic_DNA"/>
</dbReference>
<evidence type="ECO:0000313" key="2">
    <source>
        <dbReference type="Proteomes" id="UP000287033"/>
    </source>
</evidence>
<comment type="caution">
    <text evidence="1">The sequence shown here is derived from an EMBL/GenBank/DDBJ whole genome shotgun (WGS) entry which is preliminary data.</text>
</comment>
<evidence type="ECO:0008006" key="3">
    <source>
        <dbReference type="Google" id="ProtNLM"/>
    </source>
</evidence>
<dbReference type="PANTHER" id="PTHR45913">
    <property type="entry name" value="EPM2A-INTERACTING PROTEIN 1"/>
    <property type="match status" value="1"/>
</dbReference>
<sequence>MEVPTWLTDPFISCSEEMGICLQEEMIELQNDTAMRIRFLQMGESLFWIQGATRCRFPLLSEEAKRFALLFPTSYLVEKGFRAIARIQDKTRNRMDVVSAVTRDCF</sequence>
<dbReference type="AlphaFoldDB" id="A0A401TIK3"/>
<dbReference type="OrthoDB" id="8945700at2759"/>
<dbReference type="STRING" id="137246.A0A401TIK3"/>
<protein>
    <recommendedName>
        <fullName evidence="3">SCAN domain-containing protein 3</fullName>
    </recommendedName>
</protein>
<dbReference type="Proteomes" id="UP000287033">
    <property type="component" value="Unassembled WGS sequence"/>
</dbReference>
<dbReference type="OMA" id="AWIIESF"/>
<dbReference type="PANTHER" id="PTHR45913:SF19">
    <property type="entry name" value="LOW QUALITY PROTEIN: ZINC FINGER BED DOMAIN-CONTAINING PROTEIN 5-LIKE"/>
    <property type="match status" value="1"/>
</dbReference>
<gene>
    <name evidence="1" type="ORF">chiPu_0026737</name>
</gene>
<keyword evidence="2" id="KW-1185">Reference proteome</keyword>
<organism evidence="1 2">
    <name type="scientific">Chiloscyllium punctatum</name>
    <name type="common">Brownbanded bambooshark</name>
    <name type="synonym">Hemiscyllium punctatum</name>
    <dbReference type="NCBI Taxonomy" id="137246"/>
    <lineage>
        <taxon>Eukaryota</taxon>
        <taxon>Metazoa</taxon>
        <taxon>Chordata</taxon>
        <taxon>Craniata</taxon>
        <taxon>Vertebrata</taxon>
        <taxon>Chondrichthyes</taxon>
        <taxon>Elasmobranchii</taxon>
        <taxon>Galeomorphii</taxon>
        <taxon>Galeoidea</taxon>
        <taxon>Orectolobiformes</taxon>
        <taxon>Hemiscylliidae</taxon>
        <taxon>Chiloscyllium</taxon>
    </lineage>
</organism>